<dbReference type="PROSITE" id="PS50156">
    <property type="entry name" value="SSD"/>
    <property type="match status" value="1"/>
</dbReference>
<keyword evidence="9" id="KW-1185">Reference proteome</keyword>
<organism evidence="8 9">
    <name type="scientific">Dreissena polymorpha</name>
    <name type="common">Zebra mussel</name>
    <name type="synonym">Mytilus polymorpha</name>
    <dbReference type="NCBI Taxonomy" id="45954"/>
    <lineage>
        <taxon>Eukaryota</taxon>
        <taxon>Metazoa</taxon>
        <taxon>Spiralia</taxon>
        <taxon>Lophotrochozoa</taxon>
        <taxon>Mollusca</taxon>
        <taxon>Bivalvia</taxon>
        <taxon>Autobranchia</taxon>
        <taxon>Heteroconchia</taxon>
        <taxon>Euheterodonta</taxon>
        <taxon>Imparidentia</taxon>
        <taxon>Neoheterodontei</taxon>
        <taxon>Myida</taxon>
        <taxon>Dreissenoidea</taxon>
        <taxon>Dreissenidae</taxon>
        <taxon>Dreissena</taxon>
    </lineage>
</organism>
<reference evidence="8" key="1">
    <citation type="journal article" date="2019" name="bioRxiv">
        <title>The Genome of the Zebra Mussel, Dreissena polymorpha: A Resource for Invasive Species Research.</title>
        <authorList>
            <person name="McCartney M.A."/>
            <person name="Auch B."/>
            <person name="Kono T."/>
            <person name="Mallez S."/>
            <person name="Zhang Y."/>
            <person name="Obille A."/>
            <person name="Becker A."/>
            <person name="Abrahante J.E."/>
            <person name="Garbe J."/>
            <person name="Badalamenti J.P."/>
            <person name="Herman A."/>
            <person name="Mangelson H."/>
            <person name="Liachko I."/>
            <person name="Sullivan S."/>
            <person name="Sone E.D."/>
            <person name="Koren S."/>
            <person name="Silverstein K.A.T."/>
            <person name="Beckman K.B."/>
            <person name="Gohl D.M."/>
        </authorList>
    </citation>
    <scope>NUCLEOTIDE SEQUENCE</scope>
    <source>
        <strain evidence="8">Duluth1</strain>
        <tissue evidence="8">Whole animal</tissue>
    </source>
</reference>
<keyword evidence="4" id="KW-1133">Transmembrane helix</keyword>
<evidence type="ECO:0000313" key="9">
    <source>
        <dbReference type="Proteomes" id="UP000828390"/>
    </source>
</evidence>
<sequence>MFILLSGLSAAQGEATVEGRMKETLRAAGVGVTITSLTDLMAFMSGAASNFPVVRNFCIFTGIQILKVVSL</sequence>
<dbReference type="AlphaFoldDB" id="A0A9D4G0N8"/>
<evidence type="ECO:0000256" key="6">
    <source>
        <dbReference type="ARBA" id="ARBA00023180"/>
    </source>
</evidence>
<keyword evidence="3" id="KW-0812">Transmembrane</keyword>
<dbReference type="PANTHER" id="PTHR10796:SF92">
    <property type="entry name" value="PATCHED-RELATED, ISOFORM A"/>
    <property type="match status" value="1"/>
</dbReference>
<proteinExistence type="inferred from homology"/>
<dbReference type="InterPro" id="IPR000731">
    <property type="entry name" value="SSD"/>
</dbReference>
<dbReference type="InterPro" id="IPR003392">
    <property type="entry name" value="PTHD_SSD"/>
</dbReference>
<protein>
    <recommendedName>
        <fullName evidence="7">SSD domain-containing protein</fullName>
    </recommendedName>
</protein>
<dbReference type="InterPro" id="IPR051697">
    <property type="entry name" value="Patched_domain-protein"/>
</dbReference>
<feature type="domain" description="SSD" evidence="7">
    <location>
        <begin position="1"/>
        <end position="71"/>
    </location>
</feature>
<evidence type="ECO:0000313" key="8">
    <source>
        <dbReference type="EMBL" id="KAH3806518.1"/>
    </source>
</evidence>
<evidence type="ECO:0000256" key="1">
    <source>
        <dbReference type="ARBA" id="ARBA00004141"/>
    </source>
</evidence>
<reference evidence="8" key="2">
    <citation type="submission" date="2020-11" db="EMBL/GenBank/DDBJ databases">
        <authorList>
            <person name="McCartney M.A."/>
            <person name="Auch B."/>
            <person name="Kono T."/>
            <person name="Mallez S."/>
            <person name="Becker A."/>
            <person name="Gohl D.M."/>
            <person name="Silverstein K.A.T."/>
            <person name="Koren S."/>
            <person name="Bechman K.B."/>
            <person name="Herman A."/>
            <person name="Abrahante J.E."/>
            <person name="Garbe J."/>
        </authorList>
    </citation>
    <scope>NUCLEOTIDE SEQUENCE</scope>
    <source>
        <strain evidence="8">Duluth1</strain>
        <tissue evidence="8">Whole animal</tissue>
    </source>
</reference>
<dbReference type="GO" id="GO:0016020">
    <property type="term" value="C:membrane"/>
    <property type="evidence" value="ECO:0007669"/>
    <property type="project" value="UniProtKB-SubCell"/>
</dbReference>
<evidence type="ECO:0000256" key="5">
    <source>
        <dbReference type="ARBA" id="ARBA00023136"/>
    </source>
</evidence>
<evidence type="ECO:0000256" key="4">
    <source>
        <dbReference type="ARBA" id="ARBA00022989"/>
    </source>
</evidence>
<comment type="similarity">
    <text evidence="2">Belongs to the patched family.</text>
</comment>
<dbReference type="Pfam" id="PF02460">
    <property type="entry name" value="Patched"/>
    <property type="match status" value="1"/>
</dbReference>
<dbReference type="PANTHER" id="PTHR10796">
    <property type="entry name" value="PATCHED-RELATED"/>
    <property type="match status" value="1"/>
</dbReference>
<accession>A0A9D4G0N8</accession>
<keyword evidence="5" id="KW-0472">Membrane</keyword>
<evidence type="ECO:0000256" key="3">
    <source>
        <dbReference type="ARBA" id="ARBA00022692"/>
    </source>
</evidence>
<dbReference type="EMBL" id="JAIWYP010000006">
    <property type="protein sequence ID" value="KAH3806518.1"/>
    <property type="molecule type" value="Genomic_DNA"/>
</dbReference>
<dbReference type="Proteomes" id="UP000828390">
    <property type="component" value="Unassembled WGS sequence"/>
</dbReference>
<gene>
    <name evidence="8" type="ORF">DPMN_134841</name>
</gene>
<evidence type="ECO:0000259" key="7">
    <source>
        <dbReference type="PROSITE" id="PS50156"/>
    </source>
</evidence>
<dbReference type="SUPFAM" id="SSF82866">
    <property type="entry name" value="Multidrug efflux transporter AcrB transmembrane domain"/>
    <property type="match status" value="1"/>
</dbReference>
<comment type="caution">
    <text evidence="8">The sequence shown here is derived from an EMBL/GenBank/DDBJ whole genome shotgun (WGS) entry which is preliminary data.</text>
</comment>
<keyword evidence="6" id="KW-0325">Glycoprotein</keyword>
<evidence type="ECO:0000256" key="2">
    <source>
        <dbReference type="ARBA" id="ARBA00005585"/>
    </source>
</evidence>
<comment type="subcellular location">
    <subcellularLocation>
        <location evidence="1">Membrane</location>
        <topology evidence="1">Multi-pass membrane protein</topology>
    </subcellularLocation>
</comment>
<name>A0A9D4G0N8_DREPO</name>